<reference evidence="3" key="1">
    <citation type="submission" date="2015-07" db="EMBL/GenBank/DDBJ databases">
        <title>MeaNS - Measles Nucleotide Surveillance Program.</title>
        <authorList>
            <person name="Tran T."/>
            <person name="Druce J."/>
        </authorList>
    </citation>
    <scope>NUCLEOTIDE SEQUENCE</scope>
    <source>
        <strain evidence="3">UCB-OBI-ISO-001</strain>
        <tissue evidence="3">Gonad</tissue>
    </source>
</reference>
<gene>
    <name evidence="3" type="ORF">OCBIM_22028265mg</name>
</gene>
<evidence type="ECO:0000256" key="2">
    <source>
        <dbReference type="SAM" id="Phobius"/>
    </source>
</evidence>
<evidence type="ECO:0000313" key="3">
    <source>
        <dbReference type="EMBL" id="KOG01123.1"/>
    </source>
</evidence>
<keyword evidence="2" id="KW-0472">Membrane</keyword>
<feature type="transmembrane region" description="Helical" evidence="2">
    <location>
        <begin position="64"/>
        <end position="83"/>
    </location>
</feature>
<keyword evidence="2" id="KW-0812">Transmembrane</keyword>
<dbReference type="EMBL" id="KQ415659">
    <property type="protein sequence ID" value="KOG01123.1"/>
    <property type="molecule type" value="Genomic_DNA"/>
</dbReference>
<name>A0A0L8II41_OCTBM</name>
<sequence length="87" mass="9708">MKRKIMKSGCHGTVNNNEKDNSLDNPDSNKGFVTGHIVCDLFNKNQRQSTTCGRPGFHTEIKLSILKVTSLGIFIVVNNIVVYELQT</sequence>
<protein>
    <submittedName>
        <fullName evidence="3">Uncharacterized protein</fullName>
    </submittedName>
</protein>
<feature type="region of interest" description="Disordered" evidence="1">
    <location>
        <begin position="1"/>
        <end position="26"/>
    </location>
</feature>
<proteinExistence type="predicted"/>
<keyword evidence="2" id="KW-1133">Transmembrane helix</keyword>
<evidence type="ECO:0000256" key="1">
    <source>
        <dbReference type="SAM" id="MobiDB-lite"/>
    </source>
</evidence>
<organism evidence="3">
    <name type="scientific">Octopus bimaculoides</name>
    <name type="common">California two-spotted octopus</name>
    <dbReference type="NCBI Taxonomy" id="37653"/>
    <lineage>
        <taxon>Eukaryota</taxon>
        <taxon>Metazoa</taxon>
        <taxon>Spiralia</taxon>
        <taxon>Lophotrochozoa</taxon>
        <taxon>Mollusca</taxon>
        <taxon>Cephalopoda</taxon>
        <taxon>Coleoidea</taxon>
        <taxon>Octopodiformes</taxon>
        <taxon>Octopoda</taxon>
        <taxon>Incirrata</taxon>
        <taxon>Octopodidae</taxon>
        <taxon>Octopus</taxon>
    </lineage>
</organism>
<dbReference type="AlphaFoldDB" id="A0A0L8II41"/>
<accession>A0A0L8II41</accession>